<comment type="caution">
    <text evidence="2">The sequence shown here is derived from an EMBL/GenBank/DDBJ whole genome shotgun (WGS) entry which is preliminary data.</text>
</comment>
<name>A0A9X2Q8T6_9BACT</name>
<proteinExistence type="predicted"/>
<dbReference type="Proteomes" id="UP001155057">
    <property type="component" value="Unassembled WGS sequence"/>
</dbReference>
<dbReference type="AlphaFoldDB" id="A0A9X2Q8T6"/>
<organism evidence="2 3">
    <name type="scientific">Salinibacter ruber</name>
    <dbReference type="NCBI Taxonomy" id="146919"/>
    <lineage>
        <taxon>Bacteria</taxon>
        <taxon>Pseudomonadati</taxon>
        <taxon>Rhodothermota</taxon>
        <taxon>Rhodothermia</taxon>
        <taxon>Rhodothermales</taxon>
        <taxon>Salinibacteraceae</taxon>
        <taxon>Salinibacter</taxon>
    </lineage>
</organism>
<feature type="region of interest" description="Disordered" evidence="1">
    <location>
        <begin position="178"/>
        <end position="203"/>
    </location>
</feature>
<sequence>MRNFKNIENEKRRRYTYDVDEVSKRVVVIQNPTALHVKDSGAHVILAQGPFGNFTEKIIEPGWENQDIVFKEDTIQAKAKYPFEETRSVEKVDRLDRVDASGGVGLGVVGSGAGIGSVASAAADKTARDVMDQGMDEDTSITELPCLEHEADEVPPEDVCGFYPSCGCSTTIKSCCQDHPVENGGDGGEGEPPNPDFSETPQF</sequence>
<evidence type="ECO:0000313" key="3">
    <source>
        <dbReference type="Proteomes" id="UP001155057"/>
    </source>
</evidence>
<protein>
    <submittedName>
        <fullName evidence="2">Uncharacterized protein</fullName>
    </submittedName>
</protein>
<reference evidence="2" key="1">
    <citation type="submission" date="2022-08" db="EMBL/GenBank/DDBJ databases">
        <title>Genomic Encyclopedia of Type Strains, Phase V (KMG-V): Genome sequencing to study the core and pangenomes of soil and plant-associated prokaryotes.</title>
        <authorList>
            <person name="Whitman W."/>
        </authorList>
    </citation>
    <scope>NUCLEOTIDE SEQUENCE</scope>
    <source>
        <strain evidence="2">SP3049</strain>
    </source>
</reference>
<accession>A0A9X2Q8T6</accession>
<evidence type="ECO:0000313" key="2">
    <source>
        <dbReference type="EMBL" id="MCS3711546.1"/>
    </source>
</evidence>
<dbReference type="EMBL" id="JANUAE010000015">
    <property type="protein sequence ID" value="MCS3711546.1"/>
    <property type="molecule type" value="Genomic_DNA"/>
</dbReference>
<dbReference type="RefSeq" id="WP_259124364.1">
    <property type="nucleotide sequence ID" value="NZ_JANUAE010000015.1"/>
</dbReference>
<evidence type="ECO:0000256" key="1">
    <source>
        <dbReference type="SAM" id="MobiDB-lite"/>
    </source>
</evidence>
<gene>
    <name evidence="2" type="ORF">GGP61_003179</name>
</gene>